<feature type="domain" description="Gamma-glutamylcyclotransferase AIG2-like" evidence="1">
    <location>
        <begin position="6"/>
        <end position="110"/>
    </location>
</feature>
<dbReference type="EMBL" id="FNGY01000004">
    <property type="protein sequence ID" value="SDM58507.1"/>
    <property type="molecule type" value="Genomic_DNA"/>
</dbReference>
<dbReference type="AlphaFoldDB" id="A0A1G9UEX4"/>
<name>A0A1G9UEX4_9SPHI</name>
<dbReference type="InterPro" id="IPR036568">
    <property type="entry name" value="GGCT-like_sf"/>
</dbReference>
<evidence type="ECO:0000259" key="1">
    <source>
        <dbReference type="Pfam" id="PF06094"/>
    </source>
</evidence>
<keyword evidence="2" id="KW-0808">Transferase</keyword>
<dbReference type="OrthoDB" id="9798388at2"/>
<dbReference type="Proteomes" id="UP000183200">
    <property type="component" value="Unassembled WGS sequence"/>
</dbReference>
<keyword evidence="3" id="KW-1185">Reference proteome</keyword>
<evidence type="ECO:0000313" key="2">
    <source>
        <dbReference type="EMBL" id="SDM58507.1"/>
    </source>
</evidence>
<dbReference type="Gene3D" id="3.10.490.10">
    <property type="entry name" value="Gamma-glutamyl cyclotransferase-like"/>
    <property type="match status" value="1"/>
</dbReference>
<evidence type="ECO:0000313" key="3">
    <source>
        <dbReference type="Proteomes" id="UP000183200"/>
    </source>
</evidence>
<dbReference type="CDD" id="cd06661">
    <property type="entry name" value="GGCT_like"/>
    <property type="match status" value="1"/>
</dbReference>
<sequence>MNTENLFSYGTLQNESVQIKNYGRVLEGKLDKLTGYALSMIEITDAEVVALSGAAYHPMIKHTGIVLDVVDGMVFEISADELKRTDEYEVDDYKRVQVVLASGKKAWVYINA</sequence>
<accession>A0A1G9UEX4</accession>
<dbReference type="InterPro" id="IPR009288">
    <property type="entry name" value="AIG2-like_dom"/>
</dbReference>
<reference evidence="3" key="1">
    <citation type="submission" date="2016-10" db="EMBL/GenBank/DDBJ databases">
        <authorList>
            <person name="Varghese N."/>
            <person name="Submissions S."/>
        </authorList>
    </citation>
    <scope>NUCLEOTIDE SEQUENCE [LARGE SCALE GENOMIC DNA]</scope>
    <source>
        <strain evidence="3">DSM 19110</strain>
    </source>
</reference>
<proteinExistence type="predicted"/>
<dbReference type="GO" id="GO:0016740">
    <property type="term" value="F:transferase activity"/>
    <property type="evidence" value="ECO:0007669"/>
    <property type="project" value="UniProtKB-KW"/>
</dbReference>
<dbReference type="SUPFAM" id="SSF110857">
    <property type="entry name" value="Gamma-glutamyl cyclotransferase-like"/>
    <property type="match status" value="1"/>
</dbReference>
<dbReference type="InterPro" id="IPR013024">
    <property type="entry name" value="GGCT-like"/>
</dbReference>
<gene>
    <name evidence="2" type="ORF">SAMN05421820_104154</name>
</gene>
<protein>
    <submittedName>
        <fullName evidence="2">Gamma-glutamyl cyclotransferase, AIG2-like</fullName>
    </submittedName>
</protein>
<organism evidence="2 3">
    <name type="scientific">Pedobacter steynii</name>
    <dbReference type="NCBI Taxonomy" id="430522"/>
    <lineage>
        <taxon>Bacteria</taxon>
        <taxon>Pseudomonadati</taxon>
        <taxon>Bacteroidota</taxon>
        <taxon>Sphingobacteriia</taxon>
        <taxon>Sphingobacteriales</taxon>
        <taxon>Sphingobacteriaceae</taxon>
        <taxon>Pedobacter</taxon>
    </lineage>
</organism>
<dbReference type="Pfam" id="PF06094">
    <property type="entry name" value="GGACT"/>
    <property type="match status" value="1"/>
</dbReference>